<evidence type="ECO:0000313" key="2">
    <source>
        <dbReference type="Proteomes" id="UP001283361"/>
    </source>
</evidence>
<name>A0AAE1D2A6_9GAST</name>
<dbReference type="AlphaFoldDB" id="A0AAE1D2A6"/>
<comment type="caution">
    <text evidence="1">The sequence shown here is derived from an EMBL/GenBank/DDBJ whole genome shotgun (WGS) entry which is preliminary data.</text>
</comment>
<proteinExistence type="predicted"/>
<keyword evidence="2" id="KW-1185">Reference proteome</keyword>
<gene>
    <name evidence="1" type="ORF">RRG08_005964</name>
</gene>
<sequence>MPFLFRKTMEVLRLIFGRAAAPVEPCPRPLYTFESPLPPQPFFPCLAGNQSSEKGMGRILARDWIALRINLSSVNDERHD</sequence>
<dbReference type="Proteomes" id="UP001283361">
    <property type="component" value="Unassembled WGS sequence"/>
</dbReference>
<organism evidence="1 2">
    <name type="scientific">Elysia crispata</name>
    <name type="common">lettuce slug</name>
    <dbReference type="NCBI Taxonomy" id="231223"/>
    <lineage>
        <taxon>Eukaryota</taxon>
        <taxon>Metazoa</taxon>
        <taxon>Spiralia</taxon>
        <taxon>Lophotrochozoa</taxon>
        <taxon>Mollusca</taxon>
        <taxon>Gastropoda</taxon>
        <taxon>Heterobranchia</taxon>
        <taxon>Euthyneura</taxon>
        <taxon>Panpulmonata</taxon>
        <taxon>Sacoglossa</taxon>
        <taxon>Placobranchoidea</taxon>
        <taxon>Plakobranchidae</taxon>
        <taxon>Elysia</taxon>
    </lineage>
</organism>
<evidence type="ECO:0000313" key="1">
    <source>
        <dbReference type="EMBL" id="KAK3753376.1"/>
    </source>
</evidence>
<reference evidence="1" key="1">
    <citation type="journal article" date="2023" name="G3 (Bethesda)">
        <title>A reference genome for the long-term kleptoplast-retaining sea slug Elysia crispata morphotype clarki.</title>
        <authorList>
            <person name="Eastman K.E."/>
            <person name="Pendleton A.L."/>
            <person name="Shaikh M.A."/>
            <person name="Suttiyut T."/>
            <person name="Ogas R."/>
            <person name="Tomko P."/>
            <person name="Gavelis G."/>
            <person name="Widhalm J.R."/>
            <person name="Wisecaver J.H."/>
        </authorList>
    </citation>
    <scope>NUCLEOTIDE SEQUENCE</scope>
    <source>
        <strain evidence="1">ECLA1</strain>
    </source>
</reference>
<dbReference type="EMBL" id="JAWDGP010005713">
    <property type="protein sequence ID" value="KAK3753376.1"/>
    <property type="molecule type" value="Genomic_DNA"/>
</dbReference>
<protein>
    <submittedName>
        <fullName evidence="1">Uncharacterized protein</fullName>
    </submittedName>
</protein>
<accession>A0AAE1D2A6</accession>